<proteinExistence type="predicted"/>
<sequence>MGRLEAATTHSGAVASSQPWSTDPDGYYAGIDAAVRDAGLDAPTLALDLAALEHNIADLTARAAGVPIRLASKSLRVRSIIDDVVARDGFAGLLAYDVAEAQWLATESNIDDVLLGYPSVRRAALADLLADDVALTRVTLLVDDVAQLDVIDSVVSPAHRSAVRVAIDLDASLRLFGGRVHLGVRRSPVHDADAALTLARAIVARPGFALVGVMSYEAQVAGVADDVDGKPLMNRATRAMQRVSMLELRRRRGAIISSLRELADIEIVNAGGTGSLEETARDGSVTDIAAGSGLFGGHLFDGYRRFQPAPALMFGLDVTRRPAPKIITCAGGGWIASGPPAPDRLPRPVWPAGLSYVGTEAAGEVQTPLTGDAASTLVPGDRVWFRHTKSGEVCERARTVALIGRDQNGQARVDDLVPTYRGEEKCYL</sequence>
<dbReference type="InterPro" id="IPR001608">
    <property type="entry name" value="Ala_racemase_N"/>
</dbReference>
<dbReference type="RefSeq" id="WP_049697355.1">
    <property type="nucleotide sequence ID" value="NZ_JAQDQF010000001.1"/>
</dbReference>
<protein>
    <submittedName>
        <fullName evidence="2">Alanine racemase</fullName>
    </submittedName>
</protein>
<dbReference type="InterPro" id="IPR051466">
    <property type="entry name" value="D-amino_acid_metab_enzyme"/>
</dbReference>
<evidence type="ECO:0000313" key="2">
    <source>
        <dbReference type="EMBL" id="KNA93268.1"/>
    </source>
</evidence>
<evidence type="ECO:0000259" key="1">
    <source>
        <dbReference type="Pfam" id="PF01168"/>
    </source>
</evidence>
<comment type="caution">
    <text evidence="2">The sequence shown here is derived from an EMBL/GenBank/DDBJ whole genome shotgun (WGS) entry which is preliminary data.</text>
</comment>
<gene>
    <name evidence="2" type="ORF">ABW18_02345</name>
</gene>
<dbReference type="PANTHER" id="PTHR28004:SF2">
    <property type="entry name" value="D-SERINE DEHYDRATASE"/>
    <property type="match status" value="1"/>
</dbReference>
<dbReference type="Gene3D" id="3.20.20.10">
    <property type="entry name" value="Alanine racemase"/>
    <property type="match status" value="1"/>
</dbReference>
<dbReference type="PANTHER" id="PTHR28004">
    <property type="entry name" value="ZGC:162816-RELATED"/>
    <property type="match status" value="1"/>
</dbReference>
<keyword evidence="3" id="KW-1185">Reference proteome</keyword>
<dbReference type="Proteomes" id="UP000037247">
    <property type="component" value="Unassembled WGS sequence"/>
</dbReference>
<name>A0ABR5II41_9ACTN</name>
<dbReference type="InterPro" id="IPR029066">
    <property type="entry name" value="PLP-binding_barrel"/>
</dbReference>
<dbReference type="Pfam" id="PF01168">
    <property type="entry name" value="Ala_racemase_N"/>
    <property type="match status" value="1"/>
</dbReference>
<accession>A0ABR5II41</accession>
<feature type="domain" description="Alanine racemase N-terminal" evidence="1">
    <location>
        <begin position="48"/>
        <end position="240"/>
    </location>
</feature>
<reference evidence="2 3" key="1">
    <citation type="submission" date="2015-05" db="EMBL/GenBank/DDBJ databases">
        <title>Draft genome sequence of the bacterium Gordonia jacobaea a new member of the Gordonia genus.</title>
        <authorList>
            <person name="Jimenez-Galisteo G."/>
            <person name="Dominguez A."/>
            <person name="Munoz E."/>
            <person name="Vinas M."/>
        </authorList>
    </citation>
    <scope>NUCLEOTIDE SEQUENCE [LARGE SCALE GENOMIC DNA]</scope>
    <source>
        <strain evidence="3">mv1</strain>
    </source>
</reference>
<organism evidence="2 3">
    <name type="scientific">Gordonia jacobaea</name>
    <dbReference type="NCBI Taxonomy" id="122202"/>
    <lineage>
        <taxon>Bacteria</taxon>
        <taxon>Bacillati</taxon>
        <taxon>Actinomycetota</taxon>
        <taxon>Actinomycetes</taxon>
        <taxon>Mycobacteriales</taxon>
        <taxon>Gordoniaceae</taxon>
        <taxon>Gordonia</taxon>
    </lineage>
</organism>
<evidence type="ECO:0000313" key="3">
    <source>
        <dbReference type="Proteomes" id="UP000037247"/>
    </source>
</evidence>
<dbReference type="SUPFAM" id="SSF51419">
    <property type="entry name" value="PLP-binding barrel"/>
    <property type="match status" value="1"/>
</dbReference>
<dbReference type="EMBL" id="LDTZ01000013">
    <property type="protein sequence ID" value="KNA93268.1"/>
    <property type="molecule type" value="Genomic_DNA"/>
</dbReference>